<keyword evidence="4" id="KW-0539">Nucleus</keyword>
<dbReference type="Pfam" id="PF00400">
    <property type="entry name" value="WD40"/>
    <property type="match status" value="3"/>
</dbReference>
<dbReference type="PROSITE" id="PS00678">
    <property type="entry name" value="WD_REPEATS_1"/>
    <property type="match status" value="1"/>
</dbReference>
<dbReference type="PRINTS" id="PR00320">
    <property type="entry name" value="GPROTEINBRPT"/>
</dbReference>
<name>A0A5K1ULT3_ENTHI</name>
<dbReference type="Gene3D" id="2.130.10.10">
    <property type="entry name" value="YVTN repeat-like/Quinoprotein amine dehydrogenase"/>
    <property type="match status" value="1"/>
</dbReference>
<organism evidence="9 10">
    <name type="scientific">Entamoeba histolytica</name>
    <dbReference type="NCBI Taxonomy" id="5759"/>
    <lineage>
        <taxon>Eukaryota</taxon>
        <taxon>Amoebozoa</taxon>
        <taxon>Evosea</taxon>
        <taxon>Archamoebae</taxon>
        <taxon>Mastigamoebida</taxon>
        <taxon>Entamoebidae</taxon>
        <taxon>Entamoeba</taxon>
    </lineage>
</organism>
<dbReference type="PANTHER" id="PTHR45903">
    <property type="entry name" value="GLUTAMATE-RICH WD REPEAT-CONTAINING PROTEIN 1"/>
    <property type="match status" value="1"/>
</dbReference>
<feature type="region of interest" description="Disordered" evidence="7">
    <location>
        <begin position="1"/>
        <end position="72"/>
    </location>
</feature>
<evidence type="ECO:0000256" key="2">
    <source>
        <dbReference type="ARBA" id="ARBA00022574"/>
    </source>
</evidence>
<dbReference type="InterPro" id="IPR019775">
    <property type="entry name" value="WD40_repeat_CS"/>
</dbReference>
<keyword evidence="3" id="KW-0677">Repeat</keyword>
<dbReference type="VEuPathDB" id="AmoebaDB:EHI_052160"/>
<feature type="compositionally biased region" description="Acidic residues" evidence="7">
    <location>
        <begin position="34"/>
        <end position="67"/>
    </location>
</feature>
<dbReference type="OMA" id="RHWKPNA"/>
<evidence type="ECO:0000259" key="8">
    <source>
        <dbReference type="Pfam" id="PF12265"/>
    </source>
</evidence>
<dbReference type="InterPro" id="IPR001680">
    <property type="entry name" value="WD40_rpt"/>
</dbReference>
<sequence length="517" mass="58801">MDRNSRKARKANRVDMSKHFVNSKKTLTTPIEVKEDEENNDELMEELEDEFDAEVEPEEEGEEEIVQNEEKETKMDDGIEETDLGDIKGFEKDVIEDPEDNVKVETEVYIPNQTNPQTENAMEEENVELEVSGGAYKMLHELSLEWSCLSFDIIPDTLGALRTTAPYTLYFAAGTNAASGKKNKVYTVKAEGMCITHQDEEDDDDSENADPLKPKIEEDLDYTDPILTTSSALIPCGINRCRTMKQRPGIVGLWGEDGNVYIYDMSSHIKGVDGGIVSSGNELKSTLHHRCEGFALDWSPVVEGRLITGTLNGRIMLWEERGGEWRGSPESYMGHKSSVEDLQWSPKEADVFLSCSVDHTIRLWDARTKKQCVKSIIAHNCDVNVVNWNKINPFYIVSGGDDGELKVWDFRQFDFPYATFNWHKKAITSVEWCPHDESSFLASSEDDSISFWDISMEADREVAEEYHIQEIEQIPPQLMFLHQGQKGIKEAHWHEQIQGVVVSTAWDGMNIFQPCNF</sequence>
<dbReference type="PANTHER" id="PTHR45903:SF1">
    <property type="entry name" value="GLUTAMATE-RICH WD REPEAT-CONTAINING PROTEIN 1"/>
    <property type="match status" value="1"/>
</dbReference>
<dbReference type="InterPro" id="IPR051972">
    <property type="entry name" value="Glutamate-rich_WD_repeat"/>
</dbReference>
<dbReference type="VEuPathDB" id="AmoebaDB:EHI7A_067410"/>
<evidence type="ECO:0000256" key="5">
    <source>
        <dbReference type="ARBA" id="ARBA00040876"/>
    </source>
</evidence>
<keyword evidence="2 6" id="KW-0853">WD repeat</keyword>
<dbReference type="InterPro" id="IPR036322">
    <property type="entry name" value="WD40_repeat_dom_sf"/>
</dbReference>
<evidence type="ECO:0000313" key="9">
    <source>
        <dbReference type="EMBL" id="GAT97747.1"/>
    </source>
</evidence>
<dbReference type="GO" id="GO:0005730">
    <property type="term" value="C:nucleolus"/>
    <property type="evidence" value="ECO:0007669"/>
    <property type="project" value="TreeGrafter"/>
</dbReference>
<evidence type="ECO:0000313" key="10">
    <source>
        <dbReference type="Proteomes" id="UP000078387"/>
    </source>
</evidence>
<feature type="repeat" description="WD" evidence="6">
    <location>
        <begin position="332"/>
        <end position="374"/>
    </location>
</feature>
<dbReference type="PROSITE" id="PS50082">
    <property type="entry name" value="WD_REPEATS_2"/>
    <property type="match status" value="3"/>
</dbReference>
<dbReference type="InterPro" id="IPR015943">
    <property type="entry name" value="WD40/YVTN_repeat-like_dom_sf"/>
</dbReference>
<dbReference type="InterPro" id="IPR020472">
    <property type="entry name" value="WD40_PAC1"/>
</dbReference>
<dbReference type="SMART" id="SM00320">
    <property type="entry name" value="WD40"/>
    <property type="match status" value="4"/>
</dbReference>
<dbReference type="PROSITE" id="PS50294">
    <property type="entry name" value="WD_REPEATS_REGION"/>
    <property type="match status" value="3"/>
</dbReference>
<dbReference type="AlphaFoldDB" id="A0A5K1ULT3"/>
<comment type="subcellular location">
    <subcellularLocation>
        <location evidence="1">Nucleus</location>
    </subcellularLocation>
</comment>
<dbReference type="VEuPathDB" id="AmoebaDB:EHI8A_068200"/>
<feature type="repeat" description="WD" evidence="6">
    <location>
        <begin position="420"/>
        <end position="455"/>
    </location>
</feature>
<dbReference type="Pfam" id="PF12265">
    <property type="entry name" value="CAF1C_H4-bd"/>
    <property type="match status" value="1"/>
</dbReference>
<dbReference type="GO" id="GO:0042254">
    <property type="term" value="P:ribosome biogenesis"/>
    <property type="evidence" value="ECO:0007669"/>
    <property type="project" value="TreeGrafter"/>
</dbReference>
<dbReference type="InterPro" id="IPR022052">
    <property type="entry name" value="Histone-bd_RBBP4-like_N"/>
</dbReference>
<evidence type="ECO:0000256" key="6">
    <source>
        <dbReference type="PROSITE-ProRule" id="PRU00221"/>
    </source>
</evidence>
<dbReference type="VEuPathDB" id="AmoebaDB:EHI5A_060090"/>
<feature type="repeat" description="WD" evidence="6">
    <location>
        <begin position="376"/>
        <end position="411"/>
    </location>
</feature>
<dbReference type="VEuPathDB" id="AmoebaDB:KM1_112100"/>
<dbReference type="Proteomes" id="UP000078387">
    <property type="component" value="Unassembled WGS sequence"/>
</dbReference>
<evidence type="ECO:0000256" key="3">
    <source>
        <dbReference type="ARBA" id="ARBA00022737"/>
    </source>
</evidence>
<evidence type="ECO:0000256" key="4">
    <source>
        <dbReference type="ARBA" id="ARBA00023242"/>
    </source>
</evidence>
<evidence type="ECO:0000256" key="7">
    <source>
        <dbReference type="SAM" id="MobiDB-lite"/>
    </source>
</evidence>
<feature type="compositionally biased region" description="Basic residues" evidence="7">
    <location>
        <begin position="1"/>
        <end position="11"/>
    </location>
</feature>
<protein>
    <recommendedName>
        <fullName evidence="5">Glutamate-rich WD repeat-containing protein 1</fullName>
    </recommendedName>
</protein>
<evidence type="ECO:0000256" key="1">
    <source>
        <dbReference type="ARBA" id="ARBA00004123"/>
    </source>
</evidence>
<dbReference type="EMBL" id="BDEQ01000001">
    <property type="protein sequence ID" value="GAT97747.1"/>
    <property type="molecule type" value="Genomic_DNA"/>
</dbReference>
<reference evidence="9 10" key="1">
    <citation type="submission" date="2016-05" db="EMBL/GenBank/DDBJ databases">
        <title>First whole genome sequencing of Entamoeba histolytica HM1:IMSS-clone-6.</title>
        <authorList>
            <person name="Mukherjee Avik.K."/>
            <person name="Izumyama S."/>
            <person name="Nakada-Tsukui K."/>
            <person name="Nozaki T."/>
        </authorList>
    </citation>
    <scope>NUCLEOTIDE SEQUENCE [LARGE SCALE GENOMIC DNA]</scope>
    <source>
        <strain evidence="9 10">HM1:IMSS clone 6</strain>
    </source>
</reference>
<proteinExistence type="predicted"/>
<accession>A0A5K1ULT3</accession>
<gene>
    <name evidence="9" type="ORF">CL6EHI_052160</name>
</gene>
<comment type="caution">
    <text evidence="9">The sequence shown here is derived from an EMBL/GenBank/DDBJ whole genome shotgun (WGS) entry which is preliminary data.</text>
</comment>
<feature type="domain" description="Histone-binding protein RBBP4-like N-terminal" evidence="8">
    <location>
        <begin position="135"/>
        <end position="191"/>
    </location>
</feature>
<dbReference type="SUPFAM" id="SSF50978">
    <property type="entry name" value="WD40 repeat-like"/>
    <property type="match status" value="1"/>
</dbReference>